<evidence type="ECO:0000259" key="2">
    <source>
        <dbReference type="Pfam" id="PF18885"/>
    </source>
</evidence>
<name>A0A8H6XV69_9AGAR</name>
<feature type="domain" description="DUF5648" evidence="2">
    <location>
        <begin position="35"/>
        <end position="174"/>
    </location>
</feature>
<feature type="signal peptide" evidence="1">
    <location>
        <begin position="1"/>
        <end position="19"/>
    </location>
</feature>
<organism evidence="3 4">
    <name type="scientific">Mycena venus</name>
    <dbReference type="NCBI Taxonomy" id="2733690"/>
    <lineage>
        <taxon>Eukaryota</taxon>
        <taxon>Fungi</taxon>
        <taxon>Dikarya</taxon>
        <taxon>Basidiomycota</taxon>
        <taxon>Agaricomycotina</taxon>
        <taxon>Agaricomycetes</taxon>
        <taxon>Agaricomycetidae</taxon>
        <taxon>Agaricales</taxon>
        <taxon>Marasmiineae</taxon>
        <taxon>Mycenaceae</taxon>
        <taxon>Mycena</taxon>
    </lineage>
</organism>
<dbReference type="OrthoDB" id="9971254at2759"/>
<evidence type="ECO:0000313" key="4">
    <source>
        <dbReference type="Proteomes" id="UP000620124"/>
    </source>
</evidence>
<dbReference type="InterPro" id="IPR043708">
    <property type="entry name" value="DUF5648"/>
</dbReference>
<keyword evidence="4" id="KW-1185">Reference proteome</keyword>
<proteinExistence type="predicted"/>
<reference evidence="3" key="1">
    <citation type="submission" date="2020-05" db="EMBL/GenBank/DDBJ databases">
        <title>Mycena genomes resolve the evolution of fungal bioluminescence.</title>
        <authorList>
            <person name="Tsai I.J."/>
        </authorList>
    </citation>
    <scope>NUCLEOTIDE SEQUENCE</scope>
    <source>
        <strain evidence="3">CCC161011</strain>
    </source>
</reference>
<accession>A0A8H6XV69</accession>
<keyword evidence="1" id="KW-0732">Signal</keyword>
<dbReference type="AlphaFoldDB" id="A0A8H6XV69"/>
<dbReference type="EMBL" id="JACAZI010000012">
    <property type="protein sequence ID" value="KAF7346880.1"/>
    <property type="molecule type" value="Genomic_DNA"/>
</dbReference>
<evidence type="ECO:0000256" key="1">
    <source>
        <dbReference type="SAM" id="SignalP"/>
    </source>
</evidence>
<evidence type="ECO:0000313" key="3">
    <source>
        <dbReference type="EMBL" id="KAF7346880.1"/>
    </source>
</evidence>
<protein>
    <recommendedName>
        <fullName evidence="2">DUF5648 domain-containing protein</fullName>
    </recommendedName>
</protein>
<dbReference type="Proteomes" id="UP000620124">
    <property type="component" value="Unassembled WGS sequence"/>
</dbReference>
<gene>
    <name evidence="3" type="ORF">MVEN_01440000</name>
</gene>
<comment type="caution">
    <text evidence="3">The sequence shown here is derived from an EMBL/GenBank/DDBJ whole genome shotgun (WGS) entry which is preliminary data.</text>
</comment>
<dbReference type="Pfam" id="PF18885">
    <property type="entry name" value="DUF5648"/>
    <property type="match status" value="1"/>
</dbReference>
<sequence length="179" mass="19289">MKSVARFALLSGYAALVSASNVTQSTCGNPADAVPFYRSYHSANVDHWYTPDVAQINTYNPQGFALQGVAGLVFITQEPGTTPFYRLYNSALTDNFYTISLAEKVAAEQNGYITDGVSVPVSYIYPTQVCGSIPLFRLYSASGQDNFYTTSEAERINAIANGGYADVEIAGYILPVGCT</sequence>
<feature type="chain" id="PRO_5034022208" description="DUF5648 domain-containing protein" evidence="1">
    <location>
        <begin position="20"/>
        <end position="179"/>
    </location>
</feature>